<sequence length="395" mass="42164">MPPTTIDLRLKWLLLVAFIGWVLYLLGPALVPFAIAALFAYLFNPLVQRLQARGVGRSWGVSLVFLVLTLAVVAIVLILIPFMERQVARFIDQLPRWTEWARDVATPWIEARFGVSLDTFDSSELVSMLQGHWKEAGGFATSVLSKVSKSGFAIVAWLLNLVIVPVAAFYLLRDWNIVVERIHAMVPRAIEPVVARLARESDETLGGFLRGQISVMLLLGAFYGVGLSLVGVSVGPLIGMIAGLISFVPYMGAIVGVGMGVIAAVVQGLDTVHVIFVLVVFVVGQLLEGYVLVPKLVGDKIGLHPVAVMFAILAGGELFGFIGVLLALPLAAVVMVLLRYAYERYTQSEMYHDAPAGSAIVLEGNIAAASSEASGIAVDAPPVAPPTGPAPASDA</sequence>
<name>A0A1I4XE80_9GAMM</name>
<evidence type="ECO:0000256" key="6">
    <source>
        <dbReference type="SAM" id="Phobius"/>
    </source>
</evidence>
<feature type="transmembrane region" description="Helical" evidence="6">
    <location>
        <begin position="241"/>
        <end position="266"/>
    </location>
</feature>
<keyword evidence="8" id="KW-1185">Reference proteome</keyword>
<dbReference type="PANTHER" id="PTHR21716">
    <property type="entry name" value="TRANSMEMBRANE PROTEIN"/>
    <property type="match status" value="1"/>
</dbReference>
<feature type="transmembrane region" description="Helical" evidence="6">
    <location>
        <begin position="305"/>
        <end position="338"/>
    </location>
</feature>
<dbReference type="EMBL" id="FOVF01000009">
    <property type="protein sequence ID" value="SFN23793.1"/>
    <property type="molecule type" value="Genomic_DNA"/>
</dbReference>
<dbReference type="STRING" id="578942.SAMN05216289_10955"/>
<feature type="transmembrane region" description="Helical" evidence="6">
    <location>
        <begin position="152"/>
        <end position="172"/>
    </location>
</feature>
<dbReference type="GO" id="GO:0016020">
    <property type="term" value="C:membrane"/>
    <property type="evidence" value="ECO:0007669"/>
    <property type="project" value="UniProtKB-SubCell"/>
</dbReference>
<gene>
    <name evidence="7" type="ORF">SAMN05216289_10955</name>
</gene>
<dbReference type="PANTHER" id="PTHR21716:SF64">
    <property type="entry name" value="AI-2 TRANSPORT PROTEIN TQSA"/>
    <property type="match status" value="1"/>
</dbReference>
<proteinExistence type="inferred from homology"/>
<keyword evidence="3 6" id="KW-0812">Transmembrane</keyword>
<dbReference type="Pfam" id="PF01594">
    <property type="entry name" value="AI-2E_transport"/>
    <property type="match status" value="1"/>
</dbReference>
<dbReference type="GO" id="GO:0055085">
    <property type="term" value="P:transmembrane transport"/>
    <property type="evidence" value="ECO:0007669"/>
    <property type="project" value="TreeGrafter"/>
</dbReference>
<protein>
    <submittedName>
        <fullName evidence="7">Predicted PurR-regulated permease PerM</fullName>
    </submittedName>
</protein>
<accession>A0A1I4XE80</accession>
<dbReference type="RefSeq" id="WP_092406987.1">
    <property type="nucleotide sequence ID" value="NZ_FOVF01000009.1"/>
</dbReference>
<evidence type="ECO:0000313" key="7">
    <source>
        <dbReference type="EMBL" id="SFN23793.1"/>
    </source>
</evidence>
<evidence type="ECO:0000256" key="1">
    <source>
        <dbReference type="ARBA" id="ARBA00004141"/>
    </source>
</evidence>
<evidence type="ECO:0000313" key="8">
    <source>
        <dbReference type="Proteomes" id="UP000198575"/>
    </source>
</evidence>
<dbReference type="OrthoDB" id="5792512at2"/>
<evidence type="ECO:0000256" key="4">
    <source>
        <dbReference type="ARBA" id="ARBA00022989"/>
    </source>
</evidence>
<feature type="transmembrane region" description="Helical" evidence="6">
    <location>
        <begin position="63"/>
        <end position="83"/>
    </location>
</feature>
<evidence type="ECO:0000256" key="3">
    <source>
        <dbReference type="ARBA" id="ARBA00022692"/>
    </source>
</evidence>
<dbReference type="InterPro" id="IPR002549">
    <property type="entry name" value="AI-2E-like"/>
</dbReference>
<evidence type="ECO:0000256" key="2">
    <source>
        <dbReference type="ARBA" id="ARBA00009773"/>
    </source>
</evidence>
<evidence type="ECO:0000256" key="5">
    <source>
        <dbReference type="ARBA" id="ARBA00023136"/>
    </source>
</evidence>
<organism evidence="7 8">
    <name type="scientific">Dokdonella immobilis</name>
    <dbReference type="NCBI Taxonomy" id="578942"/>
    <lineage>
        <taxon>Bacteria</taxon>
        <taxon>Pseudomonadati</taxon>
        <taxon>Pseudomonadota</taxon>
        <taxon>Gammaproteobacteria</taxon>
        <taxon>Lysobacterales</taxon>
        <taxon>Rhodanobacteraceae</taxon>
        <taxon>Dokdonella</taxon>
    </lineage>
</organism>
<keyword evidence="5 6" id="KW-0472">Membrane</keyword>
<feature type="transmembrane region" description="Helical" evidence="6">
    <location>
        <begin position="213"/>
        <end position="234"/>
    </location>
</feature>
<dbReference type="Proteomes" id="UP000198575">
    <property type="component" value="Unassembled WGS sequence"/>
</dbReference>
<reference evidence="7 8" key="1">
    <citation type="submission" date="2016-10" db="EMBL/GenBank/DDBJ databases">
        <authorList>
            <person name="de Groot N.N."/>
        </authorList>
    </citation>
    <scope>NUCLEOTIDE SEQUENCE [LARGE SCALE GENOMIC DNA]</scope>
    <source>
        <strain evidence="7 8">CGMCC 1.7659</strain>
    </source>
</reference>
<comment type="subcellular location">
    <subcellularLocation>
        <location evidence="1">Membrane</location>
        <topology evidence="1">Multi-pass membrane protein</topology>
    </subcellularLocation>
</comment>
<feature type="transmembrane region" description="Helical" evidence="6">
    <location>
        <begin position="12"/>
        <end position="43"/>
    </location>
</feature>
<feature type="transmembrane region" description="Helical" evidence="6">
    <location>
        <begin position="272"/>
        <end position="293"/>
    </location>
</feature>
<keyword evidence="4 6" id="KW-1133">Transmembrane helix</keyword>
<comment type="similarity">
    <text evidence="2">Belongs to the autoinducer-2 exporter (AI-2E) (TC 2.A.86) family.</text>
</comment>
<dbReference type="AlphaFoldDB" id="A0A1I4XE80"/>